<comment type="caution">
    <text evidence="5">The sequence shown here is derived from an EMBL/GenBank/DDBJ whole genome shotgun (WGS) entry which is preliminary data.</text>
</comment>
<sequence length="217" mass="24111">MVSKRRKSRLAAATYKKKKKNADGGPPKTETVKGKNSPLFGPVFAKGFLFLCAELIVLQNGSVYRRQNNGWLSAELYYVRNGVVNEYALNFEVPVPAFMRELHFTWQSLAGRTPETKSDPSIPKSSALSYMRRNMFQKNKTQEMTENEASSGTCSCLNKKGLKFDFNYLGVRDGAPQGLSGNEPSLFEAGAGITHPFRYHCSDDGISASFETPFNPS</sequence>
<accession>A0ABD0Y6Z2</accession>
<gene>
    <name evidence="5" type="ORF">AAG570_002240</name>
</gene>
<reference evidence="5 6" key="1">
    <citation type="submission" date="2024-07" db="EMBL/GenBank/DDBJ databases">
        <title>Chromosome-level genome assembly of the water stick insect Ranatra chinensis (Heteroptera: Nepidae).</title>
        <authorList>
            <person name="Liu X."/>
        </authorList>
    </citation>
    <scope>NUCLEOTIDE SEQUENCE [LARGE SCALE GENOMIC DNA]</scope>
    <source>
        <strain evidence="5">Cailab_2021Rc</strain>
        <tissue evidence="5">Muscle</tissue>
    </source>
</reference>
<dbReference type="InterPro" id="IPR003306">
    <property type="entry name" value="WIF"/>
</dbReference>
<dbReference type="Gene3D" id="2.60.40.2170">
    <property type="entry name" value="Wnt, WIF domain"/>
    <property type="match status" value="1"/>
</dbReference>
<feature type="compositionally biased region" description="Basic residues" evidence="3">
    <location>
        <begin position="1"/>
        <end position="20"/>
    </location>
</feature>
<dbReference type="PROSITE" id="PS50814">
    <property type="entry name" value="WIF"/>
    <property type="match status" value="1"/>
</dbReference>
<protein>
    <recommendedName>
        <fullName evidence="4">WIF domain-containing protein</fullName>
    </recommendedName>
</protein>
<dbReference type="Pfam" id="PF02019">
    <property type="entry name" value="WIF"/>
    <property type="match status" value="1"/>
</dbReference>
<keyword evidence="2" id="KW-0325">Glycoprotein</keyword>
<evidence type="ECO:0000313" key="5">
    <source>
        <dbReference type="EMBL" id="KAL1123153.1"/>
    </source>
</evidence>
<organism evidence="5 6">
    <name type="scientific">Ranatra chinensis</name>
    <dbReference type="NCBI Taxonomy" id="642074"/>
    <lineage>
        <taxon>Eukaryota</taxon>
        <taxon>Metazoa</taxon>
        <taxon>Ecdysozoa</taxon>
        <taxon>Arthropoda</taxon>
        <taxon>Hexapoda</taxon>
        <taxon>Insecta</taxon>
        <taxon>Pterygota</taxon>
        <taxon>Neoptera</taxon>
        <taxon>Paraneoptera</taxon>
        <taxon>Hemiptera</taxon>
        <taxon>Heteroptera</taxon>
        <taxon>Panheteroptera</taxon>
        <taxon>Nepomorpha</taxon>
        <taxon>Nepidae</taxon>
        <taxon>Ranatrinae</taxon>
        <taxon>Ranatra</taxon>
    </lineage>
</organism>
<feature type="region of interest" description="Disordered" evidence="3">
    <location>
        <begin position="1"/>
        <end position="33"/>
    </location>
</feature>
<keyword evidence="6" id="KW-1185">Reference proteome</keyword>
<dbReference type="EMBL" id="JBFDAA010000012">
    <property type="protein sequence ID" value="KAL1123153.1"/>
    <property type="molecule type" value="Genomic_DNA"/>
</dbReference>
<feature type="domain" description="WIF" evidence="4">
    <location>
        <begin position="59"/>
        <end position="190"/>
    </location>
</feature>
<evidence type="ECO:0000256" key="2">
    <source>
        <dbReference type="ARBA" id="ARBA00023180"/>
    </source>
</evidence>
<dbReference type="AlphaFoldDB" id="A0ABD0Y6Z2"/>
<evidence type="ECO:0000259" key="4">
    <source>
        <dbReference type="PROSITE" id="PS50814"/>
    </source>
</evidence>
<evidence type="ECO:0000256" key="1">
    <source>
        <dbReference type="ARBA" id="ARBA00022729"/>
    </source>
</evidence>
<dbReference type="Proteomes" id="UP001558652">
    <property type="component" value="Unassembled WGS sequence"/>
</dbReference>
<evidence type="ECO:0000313" key="6">
    <source>
        <dbReference type="Proteomes" id="UP001558652"/>
    </source>
</evidence>
<dbReference type="InterPro" id="IPR038677">
    <property type="entry name" value="WIF_sf"/>
</dbReference>
<name>A0ABD0Y6Z2_9HEMI</name>
<evidence type="ECO:0000256" key="3">
    <source>
        <dbReference type="SAM" id="MobiDB-lite"/>
    </source>
</evidence>
<keyword evidence="1" id="KW-0732">Signal</keyword>
<proteinExistence type="predicted"/>